<dbReference type="Proteomes" id="UP000256695">
    <property type="component" value="Unassembled WGS sequence"/>
</dbReference>
<comment type="caution">
    <text evidence="1">The sequence shown here is derived from an EMBL/GenBank/DDBJ whole genome shotgun (WGS) entry which is preliminary data.</text>
</comment>
<dbReference type="InterPro" id="IPR029063">
    <property type="entry name" value="SAM-dependent_MTases_sf"/>
</dbReference>
<dbReference type="OrthoDB" id="9794124at2"/>
<proteinExistence type="predicted"/>
<dbReference type="GO" id="GO:0008168">
    <property type="term" value="F:methyltransferase activity"/>
    <property type="evidence" value="ECO:0007669"/>
    <property type="project" value="UniProtKB-KW"/>
</dbReference>
<dbReference type="Gene3D" id="3.40.50.150">
    <property type="entry name" value="Vaccinia Virus protein VP39"/>
    <property type="match status" value="1"/>
</dbReference>
<dbReference type="EMBL" id="NXLX01000008">
    <property type="protein sequence ID" value="RDU73871.1"/>
    <property type="molecule type" value="Genomic_DNA"/>
</dbReference>
<name>A0A3D8JAE3_9HELI</name>
<dbReference type="SUPFAM" id="SSF53335">
    <property type="entry name" value="S-adenosyl-L-methionine-dependent methyltransferases"/>
    <property type="match status" value="1"/>
</dbReference>
<dbReference type="AlphaFoldDB" id="A0A3D8JAE3"/>
<gene>
    <name evidence="1" type="ORF">CQA57_04185</name>
</gene>
<keyword evidence="1" id="KW-0489">Methyltransferase</keyword>
<evidence type="ECO:0000313" key="1">
    <source>
        <dbReference type="EMBL" id="RDU73871.1"/>
    </source>
</evidence>
<evidence type="ECO:0000313" key="2">
    <source>
        <dbReference type="Proteomes" id="UP000256695"/>
    </source>
</evidence>
<protein>
    <submittedName>
        <fullName evidence="1">Methyltransferase</fullName>
    </submittedName>
</protein>
<reference evidence="1 2" key="1">
    <citation type="submission" date="2018-04" db="EMBL/GenBank/DDBJ databases">
        <title>Novel Campyloabacter and Helicobacter Species and Strains.</title>
        <authorList>
            <person name="Mannion A.J."/>
            <person name="Shen Z."/>
            <person name="Fox J.G."/>
        </authorList>
    </citation>
    <scope>NUCLEOTIDE SEQUENCE [LARGE SCALE GENOMIC DNA]</scope>
    <source>
        <strain evidence="1 2">MIT 04-9362</strain>
    </source>
</reference>
<sequence>MKIKKIIKKIIFFFKRLFLPTLQRQIDSKSLTPISSKFGFDFGTPIDRVYTNDFLAKNSHHIKGIVCEIAENTYTREFGKNVVKSEILHVDPNFSTATIIGDLTNHKILPKNYLDCFIATVTLNFIYDYKKAIQGIHQMLKGGGVALISVAGLLQISRYDYERWGDYWRFTDMGIKQVFEEIFGNEVECHTYGNIYSAMASLQGMPAEKLTNEELFFHDPDYQILITLVAKKQ</sequence>
<organism evidence="1 2">
    <name type="scientific">Helicobacter anseris</name>
    <dbReference type="NCBI Taxonomy" id="375926"/>
    <lineage>
        <taxon>Bacteria</taxon>
        <taxon>Pseudomonadati</taxon>
        <taxon>Campylobacterota</taxon>
        <taxon>Epsilonproteobacteria</taxon>
        <taxon>Campylobacterales</taxon>
        <taxon>Helicobacteraceae</taxon>
        <taxon>Helicobacter</taxon>
    </lineage>
</organism>
<keyword evidence="2" id="KW-1185">Reference proteome</keyword>
<dbReference type="RefSeq" id="WP_115578979.1">
    <property type="nucleotide sequence ID" value="NZ_NXLX01000008.1"/>
</dbReference>
<dbReference type="GO" id="GO:0032259">
    <property type="term" value="P:methylation"/>
    <property type="evidence" value="ECO:0007669"/>
    <property type="project" value="UniProtKB-KW"/>
</dbReference>
<keyword evidence="1" id="KW-0808">Transferase</keyword>
<accession>A0A3D8JAE3</accession>